<dbReference type="STRING" id="643648.Slip_1893"/>
<dbReference type="RefSeq" id="WP_013176049.1">
    <property type="nucleotide sequence ID" value="NC_014220.1"/>
</dbReference>
<name>D7CPL2_SYNLT</name>
<accession>D7CPL2</accession>
<keyword evidence="3" id="KW-1185">Reference proteome</keyword>
<dbReference type="SUPFAM" id="SSF81301">
    <property type="entry name" value="Nucleotidyltransferase"/>
    <property type="match status" value="1"/>
</dbReference>
<sequence length="97" mass="10751">MSISIEFIRQEIQEAAKKTGLKNCRLVIFGSRASGTETVGSDLDLGVWFYAPPTPRELSLFKEALEDSRIPCRVDLVILNDAAPEFVKTVLEEAIPV</sequence>
<dbReference type="OrthoDB" id="9803106at2"/>
<protein>
    <submittedName>
        <fullName evidence="2">DNA polymerase beta domain protein region</fullName>
    </submittedName>
</protein>
<reference evidence="2 3" key="2">
    <citation type="journal article" date="2010" name="Stand. Genomic Sci.">
        <title>Complete genome sequence of Syntrophothermus lipocalidus type strain (TGB-C1).</title>
        <authorList>
            <person name="Djao O.D."/>
            <person name="Zhang X."/>
            <person name="Lucas S."/>
            <person name="Lapidus A."/>
            <person name="Del Rio T.G."/>
            <person name="Nolan M."/>
            <person name="Tice H."/>
            <person name="Cheng J.F."/>
            <person name="Han C."/>
            <person name="Tapia R."/>
            <person name="Goodwin L."/>
            <person name="Pitluck S."/>
            <person name="Liolios K."/>
            <person name="Ivanova N."/>
            <person name="Mavromatis K."/>
            <person name="Mikhailova N."/>
            <person name="Ovchinnikova G."/>
            <person name="Pati A."/>
            <person name="Brambilla E."/>
            <person name="Chen A."/>
            <person name="Palaniappan K."/>
            <person name="Land M."/>
            <person name="Hauser L."/>
            <person name="Chang Y.J."/>
            <person name="Jeffries C.D."/>
            <person name="Rohde M."/>
            <person name="Sikorski J."/>
            <person name="Spring S."/>
            <person name="Goker M."/>
            <person name="Detter J.C."/>
            <person name="Woyke T."/>
            <person name="Bristow J."/>
            <person name="Eisen J.A."/>
            <person name="Markowitz V."/>
            <person name="Hugenholtz P."/>
            <person name="Kyrpides N.C."/>
            <person name="Klenk H.P."/>
        </authorList>
    </citation>
    <scope>NUCLEOTIDE SEQUENCE [LARGE SCALE GENOMIC DNA]</scope>
    <source>
        <strain evidence="3">DSM 12680 / TGB-C1</strain>
    </source>
</reference>
<feature type="domain" description="Polymerase beta nucleotidyltransferase" evidence="1">
    <location>
        <begin position="25"/>
        <end position="95"/>
    </location>
</feature>
<dbReference type="AlphaFoldDB" id="D7CPL2"/>
<evidence type="ECO:0000313" key="3">
    <source>
        <dbReference type="Proteomes" id="UP000000378"/>
    </source>
</evidence>
<dbReference type="eggNOG" id="COG1669">
    <property type="taxonomic scope" value="Bacteria"/>
</dbReference>
<dbReference type="EMBL" id="CP002048">
    <property type="protein sequence ID" value="ADI02647.1"/>
    <property type="molecule type" value="Genomic_DNA"/>
</dbReference>
<dbReference type="Gene3D" id="3.30.460.10">
    <property type="entry name" value="Beta Polymerase, domain 2"/>
    <property type="match status" value="1"/>
</dbReference>
<proteinExistence type="predicted"/>
<dbReference type="HOGENOM" id="CLU_130257_5_2_9"/>
<dbReference type="Proteomes" id="UP000000378">
    <property type="component" value="Chromosome"/>
</dbReference>
<dbReference type="PANTHER" id="PTHR43852:SF3">
    <property type="entry name" value="NUCLEOTIDYLTRANSFERASE"/>
    <property type="match status" value="1"/>
</dbReference>
<organism evidence="2 3">
    <name type="scientific">Syntrophothermus lipocalidus (strain DSM 12680 / TGB-C1)</name>
    <dbReference type="NCBI Taxonomy" id="643648"/>
    <lineage>
        <taxon>Bacteria</taxon>
        <taxon>Bacillati</taxon>
        <taxon>Bacillota</taxon>
        <taxon>Clostridia</taxon>
        <taxon>Eubacteriales</taxon>
        <taxon>Syntrophomonadaceae</taxon>
        <taxon>Syntrophothermus</taxon>
    </lineage>
</organism>
<evidence type="ECO:0000313" key="2">
    <source>
        <dbReference type="EMBL" id="ADI02647.1"/>
    </source>
</evidence>
<dbReference type="KEGG" id="slp:Slip_1893"/>
<dbReference type="CDD" id="cd05403">
    <property type="entry name" value="NT_KNTase_like"/>
    <property type="match status" value="1"/>
</dbReference>
<dbReference type="PANTHER" id="PTHR43852">
    <property type="entry name" value="NUCLEOTIDYLTRANSFERASE"/>
    <property type="match status" value="1"/>
</dbReference>
<dbReference type="InterPro" id="IPR041633">
    <property type="entry name" value="Polbeta"/>
</dbReference>
<dbReference type="InterPro" id="IPR043519">
    <property type="entry name" value="NT_sf"/>
</dbReference>
<dbReference type="InterPro" id="IPR052930">
    <property type="entry name" value="TA_antitoxin_MntA"/>
</dbReference>
<reference evidence="3" key="1">
    <citation type="journal article" date="2010" name="Stand. Genomic Sci.">
        <title>Complete genome sequence of Syntrophothermus lipocalidus type strain (TGB-C1T).</title>
        <authorList>
            <consortium name="US DOE Joint Genome Institute (JGI-PGF)"/>
            <person name="Djao O."/>
            <person name="Zhang X."/>
            <person name="Lucas S."/>
            <person name="Lapidus A."/>
            <person name="Glavina Del Rio T."/>
            <person name="Nolan M."/>
            <person name="Tice H."/>
            <person name="Cheng J."/>
            <person name="Han C."/>
            <person name="Tapia R."/>
            <person name="Goodwin L."/>
            <person name="Pitluck S."/>
            <person name="Liolios K."/>
            <person name="Ivanova N."/>
            <person name="Mavromatis K."/>
            <person name="Mikhailova N."/>
            <person name="Ovchinnikova G."/>
            <person name="Pati A."/>
            <person name="Brambilla E."/>
            <person name="Chen A."/>
            <person name="Palaniappan K."/>
            <person name="Land M."/>
            <person name="Hauser L."/>
            <person name="Chang Y."/>
            <person name="Jeffries C."/>
            <person name="Rohde M."/>
            <person name="Sikorski J."/>
            <person name="Spring S."/>
            <person name="Goker M."/>
            <person name="Detter J."/>
            <person name="Woyke T."/>
            <person name="Bristow J."/>
            <person name="Eisen J."/>
            <person name="Markowitz V."/>
            <person name="Hugenholtz P."/>
            <person name="Kyrpides N."/>
            <person name="Klenk H."/>
        </authorList>
    </citation>
    <scope>NUCLEOTIDE SEQUENCE [LARGE SCALE GENOMIC DNA]</scope>
    <source>
        <strain evidence="3">DSM 12680 / TGB-C1</strain>
    </source>
</reference>
<gene>
    <name evidence="2" type="ordered locus">Slip_1893</name>
</gene>
<evidence type="ECO:0000259" key="1">
    <source>
        <dbReference type="Pfam" id="PF18765"/>
    </source>
</evidence>
<dbReference type="Pfam" id="PF18765">
    <property type="entry name" value="Polbeta"/>
    <property type="match status" value="1"/>
</dbReference>